<dbReference type="PANTHER" id="PTHR30273">
    <property type="entry name" value="PERIPLASMIC SIGNAL SENSOR AND SIGMA FACTOR ACTIVATOR FECR-RELATED"/>
    <property type="match status" value="1"/>
</dbReference>
<feature type="domain" description="FecR protein" evidence="2">
    <location>
        <begin position="179"/>
        <end position="271"/>
    </location>
</feature>
<dbReference type="STRING" id="393003.SAMN05660461_1137"/>
<sequence>MELPDNIAALYHRCIQGAATPQEHAEFLQYLQQPGHEDILREVLRRGLREHKPLTDLPPEREDVVWQAIMTATGATPAATPVYRMTWLRMAAAACIAVLLGIGGYTYYRSLERRPMAVQTPLAPGGNKAILTLGNGKVITLDSISNGQIAGENGVVKQNNGKLAYAADPSGAVTMHVLTIPRGGQYQLQLSDGTEVWLNSASYIRYPNRFDDKERSVEISGEAYLRVAKNATKPFIVVSKGQRIEVLGTEFNLMAYPDEAAIKTTLINGAIRVIQQREQKILKPGQQAAVTNGAPGIVITTPDLEEVLAWKEGKFRFYNTDIATIMRQVARWYDVEIVYQGQLPGEEFYGAIPKSENATQILDVLELTHKVHFEIKGKKIIVIPGPRKN</sequence>
<dbReference type="EMBL" id="FUZZ01000001">
    <property type="protein sequence ID" value="SKC98245.1"/>
    <property type="molecule type" value="Genomic_DNA"/>
</dbReference>
<protein>
    <submittedName>
        <fullName evidence="4">FecR family protein</fullName>
    </submittedName>
</protein>
<feature type="domain" description="Protein FecR C-terminal" evidence="3">
    <location>
        <begin position="314"/>
        <end position="382"/>
    </location>
</feature>
<reference evidence="4 5" key="1">
    <citation type="submission" date="2017-02" db="EMBL/GenBank/DDBJ databases">
        <authorList>
            <person name="Peterson S.W."/>
        </authorList>
    </citation>
    <scope>NUCLEOTIDE SEQUENCE [LARGE SCALE GENOMIC DNA]</scope>
    <source>
        <strain evidence="4 5">DSM 18108</strain>
    </source>
</reference>
<evidence type="ECO:0000256" key="1">
    <source>
        <dbReference type="SAM" id="Phobius"/>
    </source>
</evidence>
<dbReference type="Pfam" id="PF04773">
    <property type="entry name" value="FecR"/>
    <property type="match status" value="1"/>
</dbReference>
<organism evidence="4 5">
    <name type="scientific">Chitinophaga ginsengisegetis</name>
    <dbReference type="NCBI Taxonomy" id="393003"/>
    <lineage>
        <taxon>Bacteria</taxon>
        <taxon>Pseudomonadati</taxon>
        <taxon>Bacteroidota</taxon>
        <taxon>Chitinophagia</taxon>
        <taxon>Chitinophagales</taxon>
        <taxon>Chitinophagaceae</taxon>
        <taxon>Chitinophaga</taxon>
    </lineage>
</organism>
<dbReference type="RefSeq" id="WP_159454207.1">
    <property type="nucleotide sequence ID" value="NZ_FUZZ01000001.1"/>
</dbReference>
<name>A0A1T5NCR1_9BACT</name>
<dbReference type="AlphaFoldDB" id="A0A1T5NCR1"/>
<dbReference type="Gene3D" id="3.55.50.30">
    <property type="match status" value="1"/>
</dbReference>
<dbReference type="GO" id="GO:0016989">
    <property type="term" value="F:sigma factor antagonist activity"/>
    <property type="evidence" value="ECO:0007669"/>
    <property type="project" value="TreeGrafter"/>
</dbReference>
<keyword evidence="5" id="KW-1185">Reference proteome</keyword>
<gene>
    <name evidence="4" type="ORF">SAMN05660461_1137</name>
</gene>
<evidence type="ECO:0000259" key="2">
    <source>
        <dbReference type="Pfam" id="PF04773"/>
    </source>
</evidence>
<dbReference type="InterPro" id="IPR032508">
    <property type="entry name" value="FecR_C"/>
</dbReference>
<dbReference type="InterPro" id="IPR012373">
    <property type="entry name" value="Ferrdict_sens_TM"/>
</dbReference>
<evidence type="ECO:0000313" key="5">
    <source>
        <dbReference type="Proteomes" id="UP000190166"/>
    </source>
</evidence>
<dbReference type="PANTHER" id="PTHR30273:SF2">
    <property type="entry name" value="PROTEIN FECR"/>
    <property type="match status" value="1"/>
</dbReference>
<dbReference type="InterPro" id="IPR006860">
    <property type="entry name" value="FecR"/>
</dbReference>
<keyword evidence="1" id="KW-0472">Membrane</keyword>
<dbReference type="Gene3D" id="2.60.120.1440">
    <property type="match status" value="1"/>
</dbReference>
<proteinExistence type="predicted"/>
<keyword evidence="1" id="KW-0812">Transmembrane</keyword>
<accession>A0A1T5NCR1</accession>
<evidence type="ECO:0000313" key="4">
    <source>
        <dbReference type="EMBL" id="SKC98245.1"/>
    </source>
</evidence>
<dbReference type="Proteomes" id="UP000190166">
    <property type="component" value="Unassembled WGS sequence"/>
</dbReference>
<keyword evidence="1" id="KW-1133">Transmembrane helix</keyword>
<evidence type="ECO:0000259" key="3">
    <source>
        <dbReference type="Pfam" id="PF16344"/>
    </source>
</evidence>
<dbReference type="Pfam" id="PF16344">
    <property type="entry name" value="FecR_C"/>
    <property type="match status" value="1"/>
</dbReference>
<feature type="transmembrane region" description="Helical" evidence="1">
    <location>
        <begin position="87"/>
        <end position="108"/>
    </location>
</feature>